<organism evidence="2 3">
    <name type="scientific">Paenibacillus ginsengarvi</name>
    <dbReference type="NCBI Taxonomy" id="400777"/>
    <lineage>
        <taxon>Bacteria</taxon>
        <taxon>Bacillati</taxon>
        <taxon>Bacillota</taxon>
        <taxon>Bacilli</taxon>
        <taxon>Bacillales</taxon>
        <taxon>Paenibacillaceae</taxon>
        <taxon>Paenibacillus</taxon>
    </lineage>
</organism>
<dbReference type="PROSITE" id="PS51186">
    <property type="entry name" value="GNAT"/>
    <property type="match status" value="1"/>
</dbReference>
<gene>
    <name evidence="2" type="ORF">D7M11_27925</name>
</gene>
<dbReference type="RefSeq" id="WP_120750555.1">
    <property type="nucleotide sequence ID" value="NZ_RBAH01000026.1"/>
</dbReference>
<keyword evidence="3" id="KW-1185">Reference proteome</keyword>
<dbReference type="SUPFAM" id="SSF55729">
    <property type="entry name" value="Acyl-CoA N-acyltransferases (Nat)"/>
    <property type="match status" value="1"/>
</dbReference>
<dbReference type="GO" id="GO:0016747">
    <property type="term" value="F:acyltransferase activity, transferring groups other than amino-acyl groups"/>
    <property type="evidence" value="ECO:0007669"/>
    <property type="project" value="InterPro"/>
</dbReference>
<accession>A0A3B0BLM6</accession>
<protein>
    <submittedName>
        <fullName evidence="2">GNAT family N-acetyltransferase</fullName>
    </submittedName>
</protein>
<name>A0A3B0BLM6_9BACL</name>
<proteinExistence type="predicted"/>
<dbReference type="Gene3D" id="3.40.630.30">
    <property type="match status" value="1"/>
</dbReference>
<dbReference type="Pfam" id="PF08445">
    <property type="entry name" value="FR47"/>
    <property type="match status" value="1"/>
</dbReference>
<sequence length="284" mass="31557">MEVKLYDSARHFLDRTEQALEKQEAANNLLLGLAFTLAKQEADGYRGTLPMLGTVEDTTGRIELVFQLNALNMILAGDGPQLEEAVRLIVNHLVKAGRDVPGIVGPLEAAGQMASEWAKASGRTPYVKMNQRIYRLDRVNEVPISPGTLRLAGEADTELAAGWLYDFAQSIEEKMSREEAAVKMRDNIVAASLYVWEDGGRPVSMAKKSRPTRNGIVVTLVYTPPELRNKGYASSCVASLSRRLLEDGYRFCSLYTDLSNPTSNDIYAKIGYNPVQDSIMYRFR</sequence>
<dbReference type="InterPro" id="IPR000182">
    <property type="entry name" value="GNAT_dom"/>
</dbReference>
<dbReference type="AlphaFoldDB" id="A0A3B0BLM6"/>
<dbReference type="OrthoDB" id="3174529at2"/>
<reference evidence="2 3" key="1">
    <citation type="journal article" date="2007" name="Int. J. Syst. Evol. Microbiol.">
        <title>Paenibacillus ginsengarvi sp. nov., isolated from soil from ginseng cultivation.</title>
        <authorList>
            <person name="Yoon M.H."/>
            <person name="Ten L.N."/>
            <person name="Im W.T."/>
        </authorList>
    </citation>
    <scope>NUCLEOTIDE SEQUENCE [LARGE SCALE GENOMIC DNA]</scope>
    <source>
        <strain evidence="2 3">KCTC 13059</strain>
    </source>
</reference>
<evidence type="ECO:0000313" key="2">
    <source>
        <dbReference type="EMBL" id="RKN72979.1"/>
    </source>
</evidence>
<keyword evidence="2" id="KW-0808">Transferase</keyword>
<evidence type="ECO:0000313" key="3">
    <source>
        <dbReference type="Proteomes" id="UP000282311"/>
    </source>
</evidence>
<dbReference type="CDD" id="cd04301">
    <property type="entry name" value="NAT_SF"/>
    <property type="match status" value="1"/>
</dbReference>
<comment type="caution">
    <text evidence="2">The sequence shown here is derived from an EMBL/GenBank/DDBJ whole genome shotgun (WGS) entry which is preliminary data.</text>
</comment>
<feature type="domain" description="N-acetyltransferase" evidence="1">
    <location>
        <begin position="147"/>
        <end position="284"/>
    </location>
</feature>
<dbReference type="Proteomes" id="UP000282311">
    <property type="component" value="Unassembled WGS sequence"/>
</dbReference>
<dbReference type="EMBL" id="RBAH01000026">
    <property type="protein sequence ID" value="RKN72979.1"/>
    <property type="molecule type" value="Genomic_DNA"/>
</dbReference>
<evidence type="ECO:0000259" key="1">
    <source>
        <dbReference type="PROSITE" id="PS51186"/>
    </source>
</evidence>
<dbReference type="InterPro" id="IPR013653">
    <property type="entry name" value="GCN5-like_dom"/>
</dbReference>
<dbReference type="InterPro" id="IPR016181">
    <property type="entry name" value="Acyl_CoA_acyltransferase"/>
</dbReference>